<reference evidence="2" key="1">
    <citation type="journal article" date="2019" name="Int. J. Syst. Evol. Microbiol.">
        <title>The Global Catalogue of Microorganisms (GCM) 10K type strain sequencing project: providing services to taxonomists for standard genome sequencing and annotation.</title>
        <authorList>
            <consortium name="The Broad Institute Genomics Platform"/>
            <consortium name="The Broad Institute Genome Sequencing Center for Infectious Disease"/>
            <person name="Wu L."/>
            <person name="Ma J."/>
        </authorList>
    </citation>
    <scope>NUCLEOTIDE SEQUENCE [LARGE SCALE GENOMIC DNA]</scope>
    <source>
        <strain evidence="2">CGMCC 1.12766</strain>
    </source>
</reference>
<organism evidence="1 2">
    <name type="scientific">Glycocaulis albus</name>
    <dbReference type="NCBI Taxonomy" id="1382801"/>
    <lineage>
        <taxon>Bacteria</taxon>
        <taxon>Pseudomonadati</taxon>
        <taxon>Pseudomonadota</taxon>
        <taxon>Alphaproteobacteria</taxon>
        <taxon>Maricaulales</taxon>
        <taxon>Maricaulaceae</taxon>
        <taxon>Glycocaulis</taxon>
    </lineage>
</organism>
<accession>A0ABQ1Y178</accession>
<name>A0ABQ1Y178_9PROT</name>
<evidence type="ECO:0000313" key="1">
    <source>
        <dbReference type="EMBL" id="GGH08945.1"/>
    </source>
</evidence>
<comment type="caution">
    <text evidence="1">The sequence shown here is derived from an EMBL/GenBank/DDBJ whole genome shotgun (WGS) entry which is preliminary data.</text>
</comment>
<sequence length="142" mass="14911">MMVRFLFAIALALIAAGIVLRVLPPAQPGVALSGMTSLPDPVEPAGRLSLAPRSDETGTYTLLDGPAPAAATETPELVGVTLGREALGHFEYLGETVTVTVDEDIGPWRVHAIDAQSVTVAGPQGMIRLRVYPADADMEGEY</sequence>
<dbReference type="RefSeq" id="WP_188453143.1">
    <property type="nucleotide sequence ID" value="NZ_BMFS01000020.1"/>
</dbReference>
<evidence type="ECO:0000313" key="2">
    <source>
        <dbReference type="Proteomes" id="UP000648722"/>
    </source>
</evidence>
<protein>
    <submittedName>
        <fullName evidence="1">Uncharacterized protein</fullName>
    </submittedName>
</protein>
<gene>
    <name evidence="1" type="ORF">GCM10007420_27200</name>
</gene>
<proteinExistence type="predicted"/>
<dbReference type="Proteomes" id="UP000648722">
    <property type="component" value="Unassembled WGS sequence"/>
</dbReference>
<keyword evidence="2" id="KW-1185">Reference proteome</keyword>
<dbReference type="EMBL" id="BMFS01000020">
    <property type="protein sequence ID" value="GGH08945.1"/>
    <property type="molecule type" value="Genomic_DNA"/>
</dbReference>